<reference evidence="1" key="1">
    <citation type="submission" date="2021-04" db="EMBL/GenBank/DDBJ databases">
        <title>Sinoanaerobacter chloroacetimidivorans sp. nov., an obligate anaerobic bacterium isolated from anaerobic sludge.</title>
        <authorList>
            <person name="Bao Y."/>
        </authorList>
    </citation>
    <scope>NUCLEOTIDE SEQUENCE</scope>
    <source>
        <strain evidence="1">BAD-6</strain>
    </source>
</reference>
<protein>
    <submittedName>
        <fullName evidence="1">Ankyrin repeat domain-containing protein</fullName>
    </submittedName>
</protein>
<reference evidence="1" key="2">
    <citation type="submission" date="2021-04" db="EMBL/GenBank/DDBJ databases">
        <authorList>
            <person name="Liu J."/>
        </authorList>
    </citation>
    <scope>NUCLEOTIDE SEQUENCE</scope>
    <source>
        <strain evidence="1">BAD-6</strain>
    </source>
</reference>
<dbReference type="RefSeq" id="WP_227017778.1">
    <property type="nucleotide sequence ID" value="NZ_JAGSND010000003.1"/>
</dbReference>
<gene>
    <name evidence="1" type="ORF">KCX82_07200</name>
</gene>
<organism evidence="1 2">
    <name type="scientific">Sinanaerobacter chloroacetimidivorans</name>
    <dbReference type="NCBI Taxonomy" id="2818044"/>
    <lineage>
        <taxon>Bacteria</taxon>
        <taxon>Bacillati</taxon>
        <taxon>Bacillota</taxon>
        <taxon>Clostridia</taxon>
        <taxon>Peptostreptococcales</taxon>
        <taxon>Anaerovoracaceae</taxon>
        <taxon>Sinanaerobacter</taxon>
    </lineage>
</organism>
<sequence>MKRIETARWKPTPNQPSKLEYDGQRTAQEVFEELSYRLENTGYLPEEYFLLDSEWLDGKEFPQNADIFCTTDYGASEGIYTDVYLRIYDEGNGTTKKFATGKTLGESESDLDRMNLIASAITKAFHSDGIHARFIRLGEAERSEGLIVHLNEEERLIVADSLIEMRTQLQDKTMAVENLLRRVAGSITEYINMVGDLPLRISDTDLAILAIQDGNMAAFLEAFPKAEDQGVVLIHAAGRPGRIGTQMTLEMLQKTQNSIPNDIYLDACKKAVNAGDSDRVVLMMRNAESSVKDLDMGLFGKIVRCSLEYHSENGHNRRMAHTLVQECTPGQIQAADPALLLLAQRREDWQILFRLIEQGINANQYAAEFFDQLSRQGNAWMIYSCVDRGMKIDNNNFAAFHACIRPESIDAAKRLIELGTDFDGYLEWAEKYHSGEKDESLISILKEYWENDIKPKRELKLNEVFDPDSHHQTQSELNGDTEYVFKLQVYPSYLPEKRGRQFTLELPVSESELWITLSKHGINDFSQCDVASCECSIKRLSNTMNLEGNIHGLNRLAAQIKDMIGNQERVTKFLAVLEEARPSELSDAIDCMDELDRYELLPQNVKTPADQIKEMGITQELNM</sequence>
<evidence type="ECO:0000313" key="1">
    <source>
        <dbReference type="EMBL" id="MBR0597651.1"/>
    </source>
</evidence>
<keyword evidence="2" id="KW-1185">Reference proteome</keyword>
<comment type="caution">
    <text evidence="1">The sequence shown here is derived from an EMBL/GenBank/DDBJ whole genome shotgun (WGS) entry which is preliminary data.</text>
</comment>
<dbReference type="EMBL" id="JAGSND010000003">
    <property type="protein sequence ID" value="MBR0597651.1"/>
    <property type="molecule type" value="Genomic_DNA"/>
</dbReference>
<dbReference type="AlphaFoldDB" id="A0A8J7VZN7"/>
<dbReference type="Proteomes" id="UP000675664">
    <property type="component" value="Unassembled WGS sequence"/>
</dbReference>
<evidence type="ECO:0000313" key="2">
    <source>
        <dbReference type="Proteomes" id="UP000675664"/>
    </source>
</evidence>
<proteinExistence type="predicted"/>
<name>A0A8J7VZN7_9FIRM</name>
<accession>A0A8J7VZN7</accession>